<keyword evidence="2" id="KW-0808">Transferase</keyword>
<feature type="domain" description="Reverse transcriptase RNase H-like" evidence="10">
    <location>
        <begin position="408"/>
        <end position="497"/>
    </location>
</feature>
<sequence length="537" mass="60979">MLDVRDMSEEDKLFNFLLGLQAWAQRELRRQSVKDLPSAIATANRLVDYRFTSGSEPKKKKKDFGKDKGKSGKVRKDEKFKKKKNKEGTESVAKIPPNSIDKTKKSCYLYKGDHRMRDYPKRGKLNALVAEADDDDEGRPSRVNALQLLGTMQESLLYVQVQVNGKVVMSMLDTGATDNFLADREIQNLGLTLAQHSSRIKAVNSKVKSIQGVACVDLKVGSWTYNCNLMVVPLDDFDVILRMDFMLLAHIMREQTYLAAFIEAKSDVVQEVLDEVAEVLEEFNDVFSPELPKRVLASPCSEGDEPKTMCVTQYGSFKFLMMPFGLTNAPAFCNLMNNVLYEFLDRFVVVYLDDIVVYSESLTSLEAFEGCISKVARIRVAIHQGVFQNCKFLDGFSKEISEVGIDRLDASDRALGGVLVQDKHPVAFESRKLKDAELWYNIHEKEMIVVVHCLGAWRHYLLGTKFIVVTDNVANTYLKTQRKLSPKQARWQEFWGEFNFDWVHRPGKHNDVADALSRKLVEEFVAALTVVESDLFA</sequence>
<evidence type="ECO:0000256" key="3">
    <source>
        <dbReference type="ARBA" id="ARBA00022695"/>
    </source>
</evidence>
<evidence type="ECO:0000313" key="12">
    <source>
        <dbReference type="Proteomes" id="UP001289374"/>
    </source>
</evidence>
<evidence type="ECO:0000256" key="4">
    <source>
        <dbReference type="ARBA" id="ARBA00022722"/>
    </source>
</evidence>
<protein>
    <recommendedName>
        <fullName evidence="1">RNA-directed DNA polymerase</fullName>
        <ecNumber evidence="1">2.7.7.49</ecNumber>
    </recommendedName>
</protein>
<dbReference type="InterPro" id="IPR043502">
    <property type="entry name" value="DNA/RNA_pol_sf"/>
</dbReference>
<dbReference type="Gene3D" id="3.30.70.270">
    <property type="match status" value="1"/>
</dbReference>
<dbReference type="EC" id="2.7.7.49" evidence="1"/>
<dbReference type="CDD" id="cd09274">
    <property type="entry name" value="RNase_HI_RT_Ty3"/>
    <property type="match status" value="1"/>
</dbReference>
<evidence type="ECO:0000313" key="11">
    <source>
        <dbReference type="EMBL" id="KAK4390462.1"/>
    </source>
</evidence>
<reference evidence="11" key="2">
    <citation type="journal article" date="2024" name="Plant">
        <title>Genomic evolution and insights into agronomic trait innovations of Sesamum species.</title>
        <authorList>
            <person name="Miao H."/>
            <person name="Wang L."/>
            <person name="Qu L."/>
            <person name="Liu H."/>
            <person name="Sun Y."/>
            <person name="Le M."/>
            <person name="Wang Q."/>
            <person name="Wei S."/>
            <person name="Zheng Y."/>
            <person name="Lin W."/>
            <person name="Duan Y."/>
            <person name="Cao H."/>
            <person name="Xiong S."/>
            <person name="Wang X."/>
            <person name="Wei L."/>
            <person name="Li C."/>
            <person name="Ma Q."/>
            <person name="Ju M."/>
            <person name="Zhao R."/>
            <person name="Li G."/>
            <person name="Mu C."/>
            <person name="Tian Q."/>
            <person name="Mei H."/>
            <person name="Zhang T."/>
            <person name="Gao T."/>
            <person name="Zhang H."/>
        </authorList>
    </citation>
    <scope>NUCLEOTIDE SEQUENCE</scope>
    <source>
        <strain evidence="11">K16</strain>
    </source>
</reference>
<dbReference type="Pfam" id="PF17917">
    <property type="entry name" value="RT_RNaseH"/>
    <property type="match status" value="1"/>
</dbReference>
<dbReference type="GO" id="GO:0016787">
    <property type="term" value="F:hydrolase activity"/>
    <property type="evidence" value="ECO:0007669"/>
    <property type="project" value="UniProtKB-KW"/>
</dbReference>
<dbReference type="GO" id="GO:0004519">
    <property type="term" value="F:endonuclease activity"/>
    <property type="evidence" value="ECO:0007669"/>
    <property type="project" value="UniProtKB-KW"/>
</dbReference>
<dbReference type="PANTHER" id="PTHR37984:SF5">
    <property type="entry name" value="PROTEIN NYNRIN-LIKE"/>
    <property type="match status" value="1"/>
</dbReference>
<dbReference type="AlphaFoldDB" id="A0AAE1WBX8"/>
<feature type="compositionally biased region" description="Basic and acidic residues" evidence="8">
    <location>
        <begin position="64"/>
        <end position="80"/>
    </location>
</feature>
<dbReference type="EMBL" id="JACGWL010000012">
    <property type="protein sequence ID" value="KAK4390462.1"/>
    <property type="molecule type" value="Genomic_DNA"/>
</dbReference>
<keyword evidence="3" id="KW-0548">Nucleotidyltransferase</keyword>
<name>A0AAE1WBX8_9LAMI</name>
<keyword evidence="5" id="KW-0255">Endonuclease</keyword>
<comment type="caution">
    <text evidence="11">The sequence shown here is derived from an EMBL/GenBank/DDBJ whole genome shotgun (WGS) entry which is preliminary data.</text>
</comment>
<dbReference type="InterPro" id="IPR000477">
    <property type="entry name" value="RT_dom"/>
</dbReference>
<dbReference type="CDD" id="cd00303">
    <property type="entry name" value="retropepsin_like"/>
    <property type="match status" value="1"/>
</dbReference>
<dbReference type="InterPro" id="IPR041373">
    <property type="entry name" value="RT_RNaseH"/>
</dbReference>
<feature type="region of interest" description="Disordered" evidence="8">
    <location>
        <begin position="52"/>
        <end position="98"/>
    </location>
</feature>
<evidence type="ECO:0000256" key="5">
    <source>
        <dbReference type="ARBA" id="ARBA00022759"/>
    </source>
</evidence>
<keyword evidence="12" id="KW-1185">Reference proteome</keyword>
<organism evidence="11 12">
    <name type="scientific">Sesamum angolense</name>
    <dbReference type="NCBI Taxonomy" id="2727404"/>
    <lineage>
        <taxon>Eukaryota</taxon>
        <taxon>Viridiplantae</taxon>
        <taxon>Streptophyta</taxon>
        <taxon>Embryophyta</taxon>
        <taxon>Tracheophyta</taxon>
        <taxon>Spermatophyta</taxon>
        <taxon>Magnoliopsida</taxon>
        <taxon>eudicotyledons</taxon>
        <taxon>Gunneridae</taxon>
        <taxon>Pentapetalae</taxon>
        <taxon>asterids</taxon>
        <taxon>lamiids</taxon>
        <taxon>Lamiales</taxon>
        <taxon>Pedaliaceae</taxon>
        <taxon>Sesamum</taxon>
    </lineage>
</organism>
<evidence type="ECO:0000256" key="7">
    <source>
        <dbReference type="ARBA" id="ARBA00022918"/>
    </source>
</evidence>
<dbReference type="Proteomes" id="UP001289374">
    <property type="component" value="Unassembled WGS sequence"/>
</dbReference>
<evidence type="ECO:0000256" key="1">
    <source>
        <dbReference type="ARBA" id="ARBA00012493"/>
    </source>
</evidence>
<proteinExistence type="predicted"/>
<dbReference type="Pfam" id="PF00078">
    <property type="entry name" value="RVT_1"/>
    <property type="match status" value="1"/>
</dbReference>
<evidence type="ECO:0000256" key="2">
    <source>
        <dbReference type="ARBA" id="ARBA00022679"/>
    </source>
</evidence>
<dbReference type="PANTHER" id="PTHR37984">
    <property type="entry name" value="PROTEIN CBG26694"/>
    <property type="match status" value="1"/>
</dbReference>
<evidence type="ECO:0000259" key="10">
    <source>
        <dbReference type="Pfam" id="PF17917"/>
    </source>
</evidence>
<dbReference type="SUPFAM" id="SSF56672">
    <property type="entry name" value="DNA/RNA polymerases"/>
    <property type="match status" value="1"/>
</dbReference>
<dbReference type="Gene3D" id="2.40.70.10">
    <property type="entry name" value="Acid Proteases"/>
    <property type="match status" value="1"/>
</dbReference>
<evidence type="ECO:0000256" key="6">
    <source>
        <dbReference type="ARBA" id="ARBA00022801"/>
    </source>
</evidence>
<keyword evidence="6" id="KW-0378">Hydrolase</keyword>
<reference evidence="11" key="1">
    <citation type="submission" date="2020-06" db="EMBL/GenBank/DDBJ databases">
        <authorList>
            <person name="Li T."/>
            <person name="Hu X."/>
            <person name="Zhang T."/>
            <person name="Song X."/>
            <person name="Zhang H."/>
            <person name="Dai N."/>
            <person name="Sheng W."/>
            <person name="Hou X."/>
            <person name="Wei L."/>
        </authorList>
    </citation>
    <scope>NUCLEOTIDE SEQUENCE</scope>
    <source>
        <strain evidence="11">K16</strain>
        <tissue evidence="11">Leaf</tissue>
    </source>
</reference>
<dbReference type="InterPro" id="IPR043128">
    <property type="entry name" value="Rev_trsase/Diguanyl_cyclase"/>
</dbReference>
<keyword evidence="7 11" id="KW-0695">RNA-directed DNA polymerase</keyword>
<evidence type="ECO:0000256" key="8">
    <source>
        <dbReference type="SAM" id="MobiDB-lite"/>
    </source>
</evidence>
<gene>
    <name evidence="11" type="ORF">Sango_2109500</name>
</gene>
<accession>A0AAE1WBX8</accession>
<dbReference type="SUPFAM" id="SSF50630">
    <property type="entry name" value="Acid proteases"/>
    <property type="match status" value="1"/>
</dbReference>
<feature type="domain" description="Reverse transcriptase" evidence="9">
    <location>
        <begin position="312"/>
        <end position="367"/>
    </location>
</feature>
<dbReference type="Pfam" id="PF13650">
    <property type="entry name" value="Asp_protease_2"/>
    <property type="match status" value="1"/>
</dbReference>
<keyword evidence="4" id="KW-0540">Nuclease</keyword>
<dbReference type="InterPro" id="IPR050951">
    <property type="entry name" value="Retrovirus_Pol_polyprotein"/>
</dbReference>
<evidence type="ECO:0000259" key="9">
    <source>
        <dbReference type="Pfam" id="PF00078"/>
    </source>
</evidence>
<dbReference type="InterPro" id="IPR021109">
    <property type="entry name" value="Peptidase_aspartic_dom_sf"/>
</dbReference>
<dbReference type="GO" id="GO:0003964">
    <property type="term" value="F:RNA-directed DNA polymerase activity"/>
    <property type="evidence" value="ECO:0007669"/>
    <property type="project" value="UniProtKB-KW"/>
</dbReference>